<protein>
    <submittedName>
        <fullName evidence="10">Pantothenate transporter liz1</fullName>
    </submittedName>
</protein>
<feature type="domain" description="Major facilitator superfamily (MFS) profile" evidence="9">
    <location>
        <begin position="34"/>
        <end position="452"/>
    </location>
</feature>
<feature type="transmembrane region" description="Helical" evidence="8">
    <location>
        <begin position="362"/>
        <end position="383"/>
    </location>
</feature>
<evidence type="ECO:0000256" key="4">
    <source>
        <dbReference type="ARBA" id="ARBA00022989"/>
    </source>
</evidence>
<feature type="transmembrane region" description="Helical" evidence="8">
    <location>
        <begin position="130"/>
        <end position="148"/>
    </location>
</feature>
<dbReference type="InterPro" id="IPR020846">
    <property type="entry name" value="MFS_dom"/>
</dbReference>
<dbReference type="Pfam" id="PF07690">
    <property type="entry name" value="MFS_1"/>
    <property type="match status" value="1"/>
</dbReference>
<evidence type="ECO:0000256" key="5">
    <source>
        <dbReference type="ARBA" id="ARBA00023136"/>
    </source>
</evidence>
<reference evidence="10 11" key="1">
    <citation type="journal article" date="2018" name="Sci. Rep.">
        <title>Comparative genomics provides insights into the lifestyle and reveals functional heterogeneity of dark septate endophytic fungi.</title>
        <authorList>
            <person name="Knapp D.G."/>
            <person name="Nemeth J.B."/>
            <person name="Barry K."/>
            <person name="Hainaut M."/>
            <person name="Henrissat B."/>
            <person name="Johnson J."/>
            <person name="Kuo A."/>
            <person name="Lim J.H.P."/>
            <person name="Lipzen A."/>
            <person name="Nolan M."/>
            <person name="Ohm R.A."/>
            <person name="Tamas L."/>
            <person name="Grigoriev I.V."/>
            <person name="Spatafora J.W."/>
            <person name="Nagy L.G."/>
            <person name="Kovacs G.M."/>
        </authorList>
    </citation>
    <scope>NUCLEOTIDE SEQUENCE [LARGE SCALE GENOMIC DNA]</scope>
    <source>
        <strain evidence="10 11">DSE2036</strain>
    </source>
</reference>
<feature type="transmembrane region" description="Helical" evidence="8">
    <location>
        <begin position="265"/>
        <end position="283"/>
    </location>
</feature>
<dbReference type="PANTHER" id="PTHR43791">
    <property type="entry name" value="PERMEASE-RELATED"/>
    <property type="match status" value="1"/>
</dbReference>
<evidence type="ECO:0000313" key="11">
    <source>
        <dbReference type="Proteomes" id="UP000244855"/>
    </source>
</evidence>
<gene>
    <name evidence="10" type="ORF">DM02DRAFT_613965</name>
</gene>
<evidence type="ECO:0000256" key="2">
    <source>
        <dbReference type="ARBA" id="ARBA00022448"/>
    </source>
</evidence>
<dbReference type="AlphaFoldDB" id="A0A2V1DSY5"/>
<dbReference type="Proteomes" id="UP000244855">
    <property type="component" value="Unassembled WGS sequence"/>
</dbReference>
<keyword evidence="3 8" id="KW-0812">Transmembrane</keyword>
<keyword evidence="4 8" id="KW-1133">Transmembrane helix</keyword>
<evidence type="ECO:0000256" key="3">
    <source>
        <dbReference type="ARBA" id="ARBA00022692"/>
    </source>
</evidence>
<keyword evidence="11" id="KW-1185">Reference proteome</keyword>
<sequence length="498" mass="55152">MAPQFRERIRGFILGEEPKTKEERSLVQKIDFFILTFCCFAYFFNFLDRAAFANAYVAGLREALKMTGHDYNTVLAVTTAGMAVGQIPHGIIIQRIRPSVWLPSMVTVWAALTMASAAVKTVHQLCVLRFFLGLAEASTYSGAMYILGSWYKPLEIGKRTAIFSAAGMAGTMFAGVMMVAIYKGMNGLGNLAGWQWVFLIDGIITLPIAIFGFLYFPDIPEITKAGYLSEQEKKIASTRLPPIKADGHNIRPWPLAKRVLATKQFWILFFWSPVCATLEIYSVQNTFLLWLKYHSSHFTQPQINTYPLGVQAVGIISNMIAAWHMDVTNTRVPMAVLAVFLQLIVASMLLTRDLPFVGTFFAFYLSGTAYMVLPLIFGWANVILQRSGDDAVRSVTLYCMNIGSMVLYTFWGVVLYSAADAPYWKKGGIAMVVCCFVMLGYIYLVWKLDKDTLDKFGGGGGAGAEDDAEMSPASSAEKDTKGEELVATAIKEMAPSKV</sequence>
<dbReference type="PANTHER" id="PTHR43791:SF4">
    <property type="entry name" value="PANTOTHENATE TRANSPORTER FEN2"/>
    <property type="match status" value="1"/>
</dbReference>
<evidence type="ECO:0000256" key="1">
    <source>
        <dbReference type="ARBA" id="ARBA00004141"/>
    </source>
</evidence>
<dbReference type="InterPro" id="IPR011701">
    <property type="entry name" value="MFS"/>
</dbReference>
<evidence type="ECO:0000256" key="8">
    <source>
        <dbReference type="SAM" id="Phobius"/>
    </source>
</evidence>
<feature type="transmembrane region" description="Helical" evidence="8">
    <location>
        <begin position="303"/>
        <end position="325"/>
    </location>
</feature>
<evidence type="ECO:0000256" key="7">
    <source>
        <dbReference type="SAM" id="MobiDB-lite"/>
    </source>
</evidence>
<dbReference type="OrthoDB" id="3639251at2759"/>
<proteinExistence type="inferred from homology"/>
<accession>A0A2V1DSY5</accession>
<keyword evidence="2" id="KW-0813">Transport</keyword>
<keyword evidence="5 8" id="KW-0472">Membrane</keyword>
<organism evidence="10 11">
    <name type="scientific">Periconia macrospinosa</name>
    <dbReference type="NCBI Taxonomy" id="97972"/>
    <lineage>
        <taxon>Eukaryota</taxon>
        <taxon>Fungi</taxon>
        <taxon>Dikarya</taxon>
        <taxon>Ascomycota</taxon>
        <taxon>Pezizomycotina</taxon>
        <taxon>Dothideomycetes</taxon>
        <taxon>Pleosporomycetidae</taxon>
        <taxon>Pleosporales</taxon>
        <taxon>Massarineae</taxon>
        <taxon>Periconiaceae</taxon>
        <taxon>Periconia</taxon>
    </lineage>
</organism>
<evidence type="ECO:0000313" key="10">
    <source>
        <dbReference type="EMBL" id="PVI00992.1"/>
    </source>
</evidence>
<comment type="similarity">
    <text evidence="6">Belongs to the major facilitator superfamily. Allantoate permease family.</text>
</comment>
<feature type="transmembrane region" description="Helical" evidence="8">
    <location>
        <begin position="160"/>
        <end position="182"/>
    </location>
</feature>
<feature type="transmembrane region" description="Helical" evidence="8">
    <location>
        <begin position="332"/>
        <end position="350"/>
    </location>
</feature>
<feature type="region of interest" description="Disordered" evidence="7">
    <location>
        <begin position="460"/>
        <end position="482"/>
    </location>
</feature>
<dbReference type="SUPFAM" id="SSF103473">
    <property type="entry name" value="MFS general substrate transporter"/>
    <property type="match status" value="1"/>
</dbReference>
<dbReference type="Gene3D" id="1.20.1250.20">
    <property type="entry name" value="MFS general substrate transporter like domains"/>
    <property type="match status" value="1"/>
</dbReference>
<dbReference type="GO" id="GO:0005886">
    <property type="term" value="C:plasma membrane"/>
    <property type="evidence" value="ECO:0007669"/>
    <property type="project" value="TreeGrafter"/>
</dbReference>
<feature type="transmembrane region" description="Helical" evidence="8">
    <location>
        <begin position="395"/>
        <end position="416"/>
    </location>
</feature>
<dbReference type="PROSITE" id="PS50850">
    <property type="entry name" value="MFS"/>
    <property type="match status" value="1"/>
</dbReference>
<evidence type="ECO:0000259" key="9">
    <source>
        <dbReference type="PROSITE" id="PS50850"/>
    </source>
</evidence>
<name>A0A2V1DSY5_9PLEO</name>
<feature type="transmembrane region" description="Helical" evidence="8">
    <location>
        <begin position="194"/>
        <end position="216"/>
    </location>
</feature>
<feature type="transmembrane region" description="Helical" evidence="8">
    <location>
        <begin position="428"/>
        <end position="446"/>
    </location>
</feature>
<dbReference type="EMBL" id="KZ805364">
    <property type="protein sequence ID" value="PVI00992.1"/>
    <property type="molecule type" value="Genomic_DNA"/>
</dbReference>
<feature type="transmembrane region" description="Helical" evidence="8">
    <location>
        <begin position="30"/>
        <end position="47"/>
    </location>
</feature>
<dbReference type="FunFam" id="1.20.1250.20:FF:000065">
    <property type="entry name" value="Putative MFS pantothenate transporter"/>
    <property type="match status" value="1"/>
</dbReference>
<comment type="subcellular location">
    <subcellularLocation>
        <location evidence="1">Membrane</location>
        <topology evidence="1">Multi-pass membrane protein</topology>
    </subcellularLocation>
</comment>
<feature type="transmembrane region" description="Helical" evidence="8">
    <location>
        <begin position="74"/>
        <end position="93"/>
    </location>
</feature>
<evidence type="ECO:0000256" key="6">
    <source>
        <dbReference type="ARBA" id="ARBA00037968"/>
    </source>
</evidence>
<dbReference type="GO" id="GO:0098717">
    <property type="term" value="P:pantothenate import across plasma membrane"/>
    <property type="evidence" value="ECO:0007669"/>
    <property type="project" value="TreeGrafter"/>
</dbReference>
<dbReference type="InterPro" id="IPR036259">
    <property type="entry name" value="MFS_trans_sf"/>
</dbReference>
<dbReference type="GO" id="GO:0015233">
    <property type="term" value="F:pantothenate transmembrane transporter activity"/>
    <property type="evidence" value="ECO:0007669"/>
    <property type="project" value="TreeGrafter"/>
</dbReference>
<feature type="transmembrane region" description="Helical" evidence="8">
    <location>
        <begin position="100"/>
        <end position="118"/>
    </location>
</feature>